<evidence type="ECO:0000256" key="5">
    <source>
        <dbReference type="ARBA" id="ARBA00022617"/>
    </source>
</evidence>
<keyword evidence="6 12" id="KW-0812">Transmembrane</keyword>
<name>A0ABV7Z8A3_9DEIO</name>
<feature type="transmembrane region" description="Helical" evidence="12">
    <location>
        <begin position="122"/>
        <end position="141"/>
    </location>
</feature>
<keyword evidence="9 12" id="KW-1133">Transmembrane helix</keyword>
<dbReference type="PIRSF" id="PIRSF000267">
    <property type="entry name" value="Cyt_oxidse_sub2"/>
    <property type="match status" value="1"/>
</dbReference>
<keyword evidence="7" id="KW-0479">Metal-binding</keyword>
<dbReference type="PANTHER" id="PTHR43141">
    <property type="entry name" value="CYTOCHROME BD2 SUBUNIT II"/>
    <property type="match status" value="1"/>
</dbReference>
<organism evidence="13 14">
    <name type="scientific">Deinococcus rufus</name>
    <dbReference type="NCBI Taxonomy" id="2136097"/>
    <lineage>
        <taxon>Bacteria</taxon>
        <taxon>Thermotogati</taxon>
        <taxon>Deinococcota</taxon>
        <taxon>Deinococci</taxon>
        <taxon>Deinococcales</taxon>
        <taxon>Deinococcaceae</taxon>
        <taxon>Deinococcus</taxon>
    </lineage>
</organism>
<keyword evidence="10" id="KW-0408">Iron</keyword>
<comment type="caution">
    <text evidence="13">The sequence shown here is derived from an EMBL/GenBank/DDBJ whole genome shotgun (WGS) entry which is preliminary data.</text>
</comment>
<dbReference type="RefSeq" id="WP_322474816.1">
    <property type="nucleotide sequence ID" value="NZ_JBHRZG010000009.1"/>
</dbReference>
<evidence type="ECO:0000256" key="7">
    <source>
        <dbReference type="ARBA" id="ARBA00022723"/>
    </source>
</evidence>
<feature type="transmembrane region" description="Helical" evidence="12">
    <location>
        <begin position="196"/>
        <end position="221"/>
    </location>
</feature>
<reference evidence="14" key="1">
    <citation type="journal article" date="2019" name="Int. J. Syst. Evol. Microbiol.">
        <title>The Global Catalogue of Microorganisms (GCM) 10K type strain sequencing project: providing services to taxonomists for standard genome sequencing and annotation.</title>
        <authorList>
            <consortium name="The Broad Institute Genomics Platform"/>
            <consortium name="The Broad Institute Genome Sequencing Center for Infectious Disease"/>
            <person name="Wu L."/>
            <person name="Ma J."/>
        </authorList>
    </citation>
    <scope>NUCLEOTIDE SEQUENCE [LARGE SCALE GENOMIC DNA]</scope>
    <source>
        <strain evidence="14">CCTCC AB 2017081</strain>
    </source>
</reference>
<keyword evidence="8" id="KW-0249">Electron transport</keyword>
<dbReference type="EMBL" id="JBHRZG010000009">
    <property type="protein sequence ID" value="MFC3832927.1"/>
    <property type="molecule type" value="Genomic_DNA"/>
</dbReference>
<evidence type="ECO:0000313" key="13">
    <source>
        <dbReference type="EMBL" id="MFC3832927.1"/>
    </source>
</evidence>
<sequence>MSPDLPTLWFVLTALTFTIYFFLDGFDFGVGVLQPFLARNEAQRRALIGAVGPFWAANEVWVILAASVIFAAFPLWYGALLSALYPLFTLILLALIGRGVAFEYRAEVDHRRWRTFWDVTSFVCNALPAFLWGVIMTNLVRGLPIGVGGRFQGTPQDAFDLFSVLGGLATLSLFVLHGATFLLLRLNREDPLHARAHRAALTWGALASGLVLAFVYTGFVGRGLFRSFGLAEWVFPAAAALNLGLIWLALILRRDTLAFVATGLTIVASTATIFLSLYPSVLPSTLGGAYTLTVHSSASAPYTLQLLSWVALAFLPLIIGYQVWNYWVFRQRLSSLPEGTGSVLSEPREEPG</sequence>
<feature type="transmembrane region" description="Helical" evidence="12">
    <location>
        <begin position="302"/>
        <end position="324"/>
    </location>
</feature>
<protein>
    <submittedName>
        <fullName evidence="13">Cytochrome d ubiquinol oxidase subunit II</fullName>
    </submittedName>
</protein>
<keyword evidence="4" id="KW-1003">Cell membrane</keyword>
<proteinExistence type="inferred from homology"/>
<feature type="transmembrane region" description="Helical" evidence="12">
    <location>
        <begin position="54"/>
        <end position="77"/>
    </location>
</feature>
<evidence type="ECO:0000313" key="14">
    <source>
        <dbReference type="Proteomes" id="UP001595803"/>
    </source>
</evidence>
<evidence type="ECO:0000256" key="3">
    <source>
        <dbReference type="ARBA" id="ARBA00022448"/>
    </source>
</evidence>
<evidence type="ECO:0000256" key="9">
    <source>
        <dbReference type="ARBA" id="ARBA00022989"/>
    </source>
</evidence>
<feature type="transmembrane region" description="Helical" evidence="12">
    <location>
        <begin position="83"/>
        <end position="101"/>
    </location>
</feature>
<feature type="transmembrane region" description="Helical" evidence="12">
    <location>
        <begin position="233"/>
        <end position="252"/>
    </location>
</feature>
<feature type="transmembrane region" description="Helical" evidence="12">
    <location>
        <begin position="259"/>
        <end position="282"/>
    </location>
</feature>
<evidence type="ECO:0000256" key="4">
    <source>
        <dbReference type="ARBA" id="ARBA00022475"/>
    </source>
</evidence>
<keyword evidence="5" id="KW-0349">Heme</keyword>
<comment type="similarity">
    <text evidence="2">Belongs to the cytochrome ubiquinol oxidase subunit 2 family.</text>
</comment>
<keyword evidence="14" id="KW-1185">Reference proteome</keyword>
<dbReference type="InterPro" id="IPR003317">
    <property type="entry name" value="Cyt-d_oxidase_su2"/>
</dbReference>
<keyword evidence="3" id="KW-0813">Transport</keyword>
<feature type="transmembrane region" description="Helical" evidence="12">
    <location>
        <begin position="161"/>
        <end position="184"/>
    </location>
</feature>
<evidence type="ECO:0000256" key="11">
    <source>
        <dbReference type="ARBA" id="ARBA00023136"/>
    </source>
</evidence>
<dbReference type="Proteomes" id="UP001595803">
    <property type="component" value="Unassembled WGS sequence"/>
</dbReference>
<evidence type="ECO:0000256" key="6">
    <source>
        <dbReference type="ARBA" id="ARBA00022692"/>
    </source>
</evidence>
<evidence type="ECO:0000256" key="8">
    <source>
        <dbReference type="ARBA" id="ARBA00022982"/>
    </source>
</evidence>
<evidence type="ECO:0000256" key="2">
    <source>
        <dbReference type="ARBA" id="ARBA00007543"/>
    </source>
</evidence>
<dbReference type="PANTHER" id="PTHR43141:SF5">
    <property type="entry name" value="CYTOCHROME BD-I UBIQUINOL OXIDASE SUBUNIT 2"/>
    <property type="match status" value="1"/>
</dbReference>
<accession>A0ABV7Z8A3</accession>
<dbReference type="Pfam" id="PF02322">
    <property type="entry name" value="Cyt_bd_oxida_II"/>
    <property type="match status" value="1"/>
</dbReference>
<evidence type="ECO:0000256" key="1">
    <source>
        <dbReference type="ARBA" id="ARBA00004651"/>
    </source>
</evidence>
<evidence type="ECO:0000256" key="10">
    <source>
        <dbReference type="ARBA" id="ARBA00023004"/>
    </source>
</evidence>
<evidence type="ECO:0000256" key="12">
    <source>
        <dbReference type="SAM" id="Phobius"/>
    </source>
</evidence>
<keyword evidence="11 12" id="KW-0472">Membrane</keyword>
<dbReference type="NCBIfam" id="TIGR00203">
    <property type="entry name" value="cydB"/>
    <property type="match status" value="1"/>
</dbReference>
<comment type="subcellular location">
    <subcellularLocation>
        <location evidence="1">Cell membrane</location>
        <topology evidence="1">Multi-pass membrane protein</topology>
    </subcellularLocation>
</comment>
<feature type="transmembrane region" description="Helical" evidence="12">
    <location>
        <begin position="6"/>
        <end position="33"/>
    </location>
</feature>
<gene>
    <name evidence="13" type="primary">cydB</name>
    <name evidence="13" type="ORF">ACFOSB_08675</name>
</gene>